<dbReference type="RefSeq" id="WP_149928184.1">
    <property type="nucleotide sequence ID" value="NZ_VVYE01000007.1"/>
</dbReference>
<proteinExistence type="predicted"/>
<dbReference type="Proteomes" id="UP000491168">
    <property type="component" value="Unassembled WGS sequence"/>
</dbReference>
<name>A0A6A1JW09_9BACE</name>
<evidence type="ECO:0008006" key="3">
    <source>
        <dbReference type="Google" id="ProtNLM"/>
    </source>
</evidence>
<protein>
    <recommendedName>
        <fullName evidence="3">DUF4304 domain-containing protein</fullName>
    </recommendedName>
</protein>
<evidence type="ECO:0000313" key="2">
    <source>
        <dbReference type="Proteomes" id="UP000491168"/>
    </source>
</evidence>
<organism evidence="1 2">
    <name type="scientific">Bacteroides caccae</name>
    <dbReference type="NCBI Taxonomy" id="47678"/>
    <lineage>
        <taxon>Bacteria</taxon>
        <taxon>Pseudomonadati</taxon>
        <taxon>Bacteroidota</taxon>
        <taxon>Bacteroidia</taxon>
        <taxon>Bacteroidales</taxon>
        <taxon>Bacteroidaceae</taxon>
        <taxon>Bacteroides</taxon>
    </lineage>
</organism>
<comment type="caution">
    <text evidence="1">The sequence shown here is derived from an EMBL/GenBank/DDBJ whole genome shotgun (WGS) entry which is preliminary data.</text>
</comment>
<evidence type="ECO:0000313" key="1">
    <source>
        <dbReference type="EMBL" id="KAA5490883.1"/>
    </source>
</evidence>
<dbReference type="AlphaFoldDB" id="A0A6A1JW09"/>
<accession>A0A6A1JW09</accession>
<dbReference type="EMBL" id="VVYF01000012">
    <property type="protein sequence ID" value="KAA5490883.1"/>
    <property type="molecule type" value="Genomic_DNA"/>
</dbReference>
<gene>
    <name evidence="1" type="ORF">F2Y35_12595</name>
</gene>
<sequence length="212" mass="24303">MTAKELKKILQDIISEMLKPILNENEFAFQKSSCSFVRNIGDFKQSVKFYFTPIRYSDDQSIGHLSIRIWLESDAIEETASTLVNAVSKLDKVDVVVNVDYGLITGNEAVIFYPNSISDLKEIFRTRIVPCMLNEIIPWLNTKTQMVALVNDYFDKKEYMNWSSSNAVALRIIAICFLLNDIITAKKIAYAEFTKPNTGVKYKNILHKLEKI</sequence>
<reference evidence="1 2" key="1">
    <citation type="journal article" date="2019" name="Nat. Med.">
        <title>A library of human gut bacterial isolates paired with longitudinal multiomics data enables mechanistic microbiome research.</title>
        <authorList>
            <person name="Poyet M."/>
            <person name="Groussin M."/>
            <person name="Gibbons S.M."/>
            <person name="Avila-Pacheco J."/>
            <person name="Jiang X."/>
            <person name="Kearney S.M."/>
            <person name="Perrotta A.R."/>
            <person name="Berdy B."/>
            <person name="Zhao S."/>
            <person name="Lieberman T.D."/>
            <person name="Swanson P.K."/>
            <person name="Smith M."/>
            <person name="Roesemann S."/>
            <person name="Alexander J.E."/>
            <person name="Rich S.A."/>
            <person name="Livny J."/>
            <person name="Vlamakis H."/>
            <person name="Clish C."/>
            <person name="Bullock K."/>
            <person name="Deik A."/>
            <person name="Scott J."/>
            <person name="Pierce K.A."/>
            <person name="Xavier R.J."/>
            <person name="Alm E.J."/>
        </authorList>
    </citation>
    <scope>NUCLEOTIDE SEQUENCE [LARGE SCALE GENOMIC DNA]</scope>
    <source>
        <strain evidence="1 2">BIOML-A21</strain>
    </source>
</reference>